<reference evidence="1" key="1">
    <citation type="submission" date="2021-10" db="EMBL/GenBank/DDBJ databases">
        <title>Psilocybe cubensis genome.</title>
        <authorList>
            <person name="Mckernan K.J."/>
            <person name="Crawford S."/>
            <person name="Trippe A."/>
            <person name="Kane L.T."/>
            <person name="Mclaughlin S."/>
        </authorList>
    </citation>
    <scope>NUCLEOTIDE SEQUENCE</scope>
    <source>
        <strain evidence="1">MGC-MH-2018</strain>
    </source>
</reference>
<protein>
    <submittedName>
        <fullName evidence="1">Uncharacterized protein</fullName>
    </submittedName>
</protein>
<dbReference type="Proteomes" id="UP000664032">
    <property type="component" value="Unassembled WGS sequence"/>
</dbReference>
<name>A0ACB8GRF0_PSICU</name>
<dbReference type="EMBL" id="JAFIQS020000008">
    <property type="protein sequence ID" value="KAH9478164.1"/>
    <property type="molecule type" value="Genomic_DNA"/>
</dbReference>
<gene>
    <name evidence="1" type="ORF">JR316_0008617</name>
</gene>
<comment type="caution">
    <text evidence="1">The sequence shown here is derived from an EMBL/GenBank/DDBJ whole genome shotgun (WGS) entry which is preliminary data.</text>
</comment>
<evidence type="ECO:0000313" key="1">
    <source>
        <dbReference type="EMBL" id="KAH9478164.1"/>
    </source>
</evidence>
<keyword evidence="2" id="KW-1185">Reference proteome</keyword>
<evidence type="ECO:0000313" key="2">
    <source>
        <dbReference type="Proteomes" id="UP000664032"/>
    </source>
</evidence>
<sequence>MSDSPPIVYAVLPDSPTEVQYSYNAHESISPIVTPVRKKRVSGKVSRLAKKQRSTPIAYSKNAEEFETETQTVLQDDTNALAPFYDEDYGVSVPEIDALGKSVNEGASGTDDEEYSYFLDAVLADECGFYQLTGNLFVANGWSNSRRESTKLWYHIQRMELNGVWKETCICPRNHNQFECFHERFLRETVANGFKLPLPTDGNEMKV</sequence>
<accession>A0ACB8GRF0</accession>
<organism evidence="1 2">
    <name type="scientific">Psilocybe cubensis</name>
    <name type="common">Psychedelic mushroom</name>
    <name type="synonym">Stropharia cubensis</name>
    <dbReference type="NCBI Taxonomy" id="181762"/>
    <lineage>
        <taxon>Eukaryota</taxon>
        <taxon>Fungi</taxon>
        <taxon>Dikarya</taxon>
        <taxon>Basidiomycota</taxon>
        <taxon>Agaricomycotina</taxon>
        <taxon>Agaricomycetes</taxon>
        <taxon>Agaricomycetidae</taxon>
        <taxon>Agaricales</taxon>
        <taxon>Agaricineae</taxon>
        <taxon>Strophariaceae</taxon>
        <taxon>Psilocybe</taxon>
    </lineage>
</organism>
<proteinExistence type="predicted"/>